<feature type="signal peptide" evidence="1">
    <location>
        <begin position="1"/>
        <end position="19"/>
    </location>
</feature>
<dbReference type="InterPro" id="IPR011044">
    <property type="entry name" value="Quino_amine_DH_bsu"/>
</dbReference>
<keyword evidence="3" id="KW-1185">Reference proteome</keyword>
<proteinExistence type="predicted"/>
<evidence type="ECO:0000313" key="3">
    <source>
        <dbReference type="Proteomes" id="UP001163981"/>
    </source>
</evidence>
<name>A0ABY6NN20_9FLAO</name>
<evidence type="ECO:0000256" key="1">
    <source>
        <dbReference type="SAM" id="SignalP"/>
    </source>
</evidence>
<protein>
    <submittedName>
        <fullName evidence="2">Uncharacterized protein</fullName>
    </submittedName>
</protein>
<organism evidence="2 3">
    <name type="scientific">Salinimicrobium tongyeongense</name>
    <dbReference type="NCBI Taxonomy" id="2809707"/>
    <lineage>
        <taxon>Bacteria</taxon>
        <taxon>Pseudomonadati</taxon>
        <taxon>Bacteroidota</taxon>
        <taxon>Flavobacteriia</taxon>
        <taxon>Flavobacteriales</taxon>
        <taxon>Flavobacteriaceae</taxon>
        <taxon>Salinimicrobium</taxon>
    </lineage>
</organism>
<feature type="chain" id="PRO_5046958734" evidence="1">
    <location>
        <begin position="20"/>
        <end position="807"/>
    </location>
</feature>
<dbReference type="PROSITE" id="PS51257">
    <property type="entry name" value="PROKAR_LIPOPROTEIN"/>
    <property type="match status" value="1"/>
</dbReference>
<dbReference type="RefSeq" id="WP_265162579.1">
    <property type="nucleotide sequence ID" value="NZ_CP069620.1"/>
</dbReference>
<keyword evidence="1" id="KW-0732">Signal</keyword>
<evidence type="ECO:0000313" key="2">
    <source>
        <dbReference type="EMBL" id="UZH54262.1"/>
    </source>
</evidence>
<accession>A0ABY6NN20</accession>
<dbReference type="SUPFAM" id="SSF50969">
    <property type="entry name" value="YVTN repeat-like/Quinoprotein amine dehydrogenase"/>
    <property type="match status" value="1"/>
</dbReference>
<dbReference type="Proteomes" id="UP001163981">
    <property type="component" value="Chromosome"/>
</dbReference>
<reference evidence="2" key="1">
    <citation type="submission" date="2021-02" db="EMBL/GenBank/DDBJ databases">
        <title>Salinimicrobium sp. nov. isolated from seawater in Tongyeong, Republic of Korea.</title>
        <authorList>
            <person name="Lee S.-J."/>
        </authorList>
    </citation>
    <scope>NUCLEOTIDE SEQUENCE</scope>
    <source>
        <strain evidence="2">HN-2-9-2</strain>
    </source>
</reference>
<gene>
    <name evidence="2" type="ORF">JRG66_09660</name>
</gene>
<dbReference type="EMBL" id="CP069620">
    <property type="protein sequence ID" value="UZH54262.1"/>
    <property type="molecule type" value="Genomic_DNA"/>
</dbReference>
<sequence>MKKILTFFTILLFFSCANEAPVSGELTDFLPQDPAVIVQMENPDLFFSNIQNNDFLKLNSKNELYLKIKEGLEILKYFPHQKEALLVFDPKAEKSLDFLFISRDNLKPKNLDSIPNRQVETMNFDDLEVQKYVLEGKMAFSTYIDSISLLSSSLPLLKETARGNSALSKDLQVAFKAASPKKTSVFLNSDKAALFLKKLFLTPFSNFTKWTVVDTDISQNDIRLNGITIASDSLPRLINVFKGVGTSKNTLANITPVTSSGFNSISFQDFKKLNENLLFLRGKETETTFTEEISLLKAASEAGSIHLAEGLVFAIRSSEAENGLQTLNYEPEQTEEFRGLPIYKFPHSNSFSEIFQPLLNPKDLQFLTFLDSYILFSETSEALKEVIAAVQDDLVLSNTEAYKTSSENLSSEASLLIIRNNQAEGTNETEQLDYTNYPITAVQYIYQDNFAHLHSVVARSAALKTDKPTSQAASVALAAALNSPPVFFKNHRSNGMDIVAQDVQNTLYLISPEGKIYWKKDLGSPILGEVQTVDILKNGRYQLAFATQNEVHVIDRDGNPVKPFPLKFKDKITQPLSVFDYDKKRDYRFVVTQGRDVYMYDRKGKSVTGFNFSKASSEIIQPPKHIRIGRKDYIVIPETSGKLNILSRTGNIRVPVKESLEFSENDWFEYNGNFVSTNTSGKIIKISEEGNVKKEDLGLAENTRITATEKTLVTLSENELSIKGNAVTLDFGLYAHPQIFFLNNKIYVSVTDLQAKKVYLFDSNASLIEGFPIYGTSLTDLSNADADAALELVVQGEENEVLVYEVQ</sequence>